<dbReference type="OrthoDB" id="1929979at2759"/>
<feature type="domain" description="GAG-pre-integrase" evidence="1">
    <location>
        <begin position="23"/>
        <end position="57"/>
    </location>
</feature>
<proteinExistence type="predicted"/>
<dbReference type="InterPro" id="IPR025724">
    <property type="entry name" value="GAG-pre-integrase_dom"/>
</dbReference>
<reference evidence="2" key="1">
    <citation type="submission" date="2018-05" db="EMBL/GenBank/DDBJ databases">
        <title>Draft genome of Mucuna pruriens seed.</title>
        <authorList>
            <person name="Nnadi N.E."/>
            <person name="Vos R."/>
            <person name="Hasami M.H."/>
            <person name="Devisetty U.K."/>
            <person name="Aguiy J.C."/>
        </authorList>
    </citation>
    <scope>NUCLEOTIDE SEQUENCE [LARGE SCALE GENOMIC DNA]</scope>
    <source>
        <strain evidence="2">JCA_2017</strain>
    </source>
</reference>
<dbReference type="AlphaFoldDB" id="A0A371I5V5"/>
<dbReference type="Pfam" id="PF13976">
    <property type="entry name" value="gag_pre-integrs"/>
    <property type="match status" value="1"/>
</dbReference>
<dbReference type="EMBL" id="QJKJ01000861">
    <property type="protein sequence ID" value="RDY10334.1"/>
    <property type="molecule type" value="Genomic_DNA"/>
</dbReference>
<evidence type="ECO:0000313" key="3">
    <source>
        <dbReference type="Proteomes" id="UP000257109"/>
    </source>
</evidence>
<evidence type="ECO:0000313" key="2">
    <source>
        <dbReference type="EMBL" id="RDY10334.1"/>
    </source>
</evidence>
<keyword evidence="3" id="KW-1185">Reference proteome</keyword>
<comment type="caution">
    <text evidence="2">The sequence shown here is derived from an EMBL/GenBank/DDBJ whole genome shotgun (WGS) entry which is preliminary data.</text>
</comment>
<dbReference type="Proteomes" id="UP000257109">
    <property type="component" value="Unassembled WGS sequence"/>
</dbReference>
<name>A0A371I5V5_MUCPR</name>
<feature type="non-terminal residue" evidence="2">
    <location>
        <position position="1"/>
    </location>
</feature>
<gene>
    <name evidence="2" type="ORF">CR513_05166</name>
</gene>
<accession>A0A371I5V5</accession>
<evidence type="ECO:0000259" key="1">
    <source>
        <dbReference type="Pfam" id="PF13976"/>
    </source>
</evidence>
<organism evidence="2 3">
    <name type="scientific">Mucuna pruriens</name>
    <name type="common">Velvet bean</name>
    <name type="synonym">Dolichos pruriens</name>
    <dbReference type="NCBI Taxonomy" id="157652"/>
    <lineage>
        <taxon>Eukaryota</taxon>
        <taxon>Viridiplantae</taxon>
        <taxon>Streptophyta</taxon>
        <taxon>Embryophyta</taxon>
        <taxon>Tracheophyta</taxon>
        <taxon>Spermatophyta</taxon>
        <taxon>Magnoliopsida</taxon>
        <taxon>eudicotyledons</taxon>
        <taxon>Gunneridae</taxon>
        <taxon>Pentapetalae</taxon>
        <taxon>rosids</taxon>
        <taxon>fabids</taxon>
        <taxon>Fabales</taxon>
        <taxon>Fabaceae</taxon>
        <taxon>Papilionoideae</taxon>
        <taxon>50 kb inversion clade</taxon>
        <taxon>NPAAA clade</taxon>
        <taxon>indigoferoid/millettioid clade</taxon>
        <taxon>Phaseoleae</taxon>
        <taxon>Mucuna</taxon>
    </lineage>
</organism>
<sequence length="163" mass="18716">MPQKCFISIKRKGLYHGDDIYSNNTLTSQSSTCAKKYQIWMWHRRFGHASFGCVMFVHIHNINGPSLILVCIDSKINTNNLINDHVLVCGKNGYQLPPRSNQGKPPVRYSPDHSKTSKYPIAHYHFSYYTKAFMNQMSIISIPTSIQEALTDPKWEASMTEEM</sequence>
<protein>
    <recommendedName>
        <fullName evidence="1">GAG-pre-integrase domain-containing protein</fullName>
    </recommendedName>
</protein>